<feature type="transmembrane region" description="Helical" evidence="8">
    <location>
        <begin position="402"/>
        <end position="422"/>
    </location>
</feature>
<sequence length="537" mass="59667">MNNMPNQRLRYALTSLLLLIILLPLMIILGSPSQLNAEIWQHLADYLLWDLLQNTVVMVVGVAGLSLFIGVPLAWWVARYQFPGRRFFAWALMLPLAIPAYVQAMALMGVYDFTGPIYALCQFLKWPTDWIPQVRSMKGLIVSMAFAFYPYVFLLAKNAFESMGQQAIEIGQSLGISPQKSVWRIALPLARPWIAGGVLLVMMECLADFGSVSVFNIDTFTTAIYKSWFSFFSLETARQLASLLILLVFLLLLLDLYVHQRKAYHHTKSRPSIRVKHAHSGLVTLACSMVFGFAFVVPFTQLLVWSGSVWAEEVSLALLALAARSAGLSFMAAVLIALFALLFSVLIQPLKRQALFAKLASLGYAMPGSILAVGVFIPIAWFDQQMVSLFQLDSHASVLKGTLVVMLWAYLVRFYGVAHTAIGNGMRRISPNHDAAARGLGLSTISRLFRVYLPMLKGSFFTAILMVFVDVMKEMPITLMTRPFGWDTLSTRIFAMTSEGMWEMAAPSAVLLIVVGLIPVILIAKQASPHHASVKET</sequence>
<dbReference type="InterPro" id="IPR035906">
    <property type="entry name" value="MetI-like_sf"/>
</dbReference>
<protein>
    <submittedName>
        <fullName evidence="10">Iron ABC transporter permease</fullName>
    </submittedName>
</protein>
<dbReference type="Pfam" id="PF00528">
    <property type="entry name" value="BPD_transp_1"/>
    <property type="match status" value="2"/>
</dbReference>
<dbReference type="PANTHER" id="PTHR43357">
    <property type="entry name" value="INNER MEMBRANE ABC TRANSPORTER PERMEASE PROTEIN YDCV"/>
    <property type="match status" value="1"/>
</dbReference>
<evidence type="ECO:0000256" key="7">
    <source>
        <dbReference type="ARBA" id="ARBA00023136"/>
    </source>
</evidence>
<reference evidence="10" key="1">
    <citation type="submission" date="2021-10" db="EMBL/GenBank/DDBJ databases">
        <title>The complete genome sequence of Leeia sp. TBRC 13508.</title>
        <authorList>
            <person name="Charoenyingcharoen P."/>
            <person name="Yukphan P."/>
        </authorList>
    </citation>
    <scope>NUCLEOTIDE SEQUENCE</scope>
    <source>
        <strain evidence="10">TBRC 13508</strain>
    </source>
</reference>
<evidence type="ECO:0000259" key="9">
    <source>
        <dbReference type="PROSITE" id="PS50928"/>
    </source>
</evidence>
<keyword evidence="3" id="KW-1003">Cell membrane</keyword>
<keyword evidence="4" id="KW-0997">Cell inner membrane</keyword>
<keyword evidence="11" id="KW-1185">Reference proteome</keyword>
<feature type="transmembrane region" description="Helical" evidence="8">
    <location>
        <begin position="137"/>
        <end position="156"/>
    </location>
</feature>
<feature type="transmembrane region" description="Helical" evidence="8">
    <location>
        <begin position="237"/>
        <end position="258"/>
    </location>
</feature>
<organism evidence="10 11">
    <name type="scientific">Leeia speluncae</name>
    <dbReference type="NCBI Taxonomy" id="2884804"/>
    <lineage>
        <taxon>Bacteria</taxon>
        <taxon>Pseudomonadati</taxon>
        <taxon>Pseudomonadota</taxon>
        <taxon>Betaproteobacteria</taxon>
        <taxon>Neisseriales</taxon>
        <taxon>Leeiaceae</taxon>
        <taxon>Leeia</taxon>
    </lineage>
</organism>
<feature type="transmembrane region" description="Helical" evidence="8">
    <location>
        <begin position="325"/>
        <end position="347"/>
    </location>
</feature>
<feature type="transmembrane region" description="Helical" evidence="8">
    <location>
        <begin position="87"/>
        <end position="110"/>
    </location>
</feature>
<comment type="caution">
    <text evidence="10">The sequence shown here is derived from an EMBL/GenBank/DDBJ whole genome shotgun (WGS) entry which is preliminary data.</text>
</comment>
<evidence type="ECO:0000256" key="5">
    <source>
        <dbReference type="ARBA" id="ARBA00022692"/>
    </source>
</evidence>
<dbReference type="SUPFAM" id="SSF161098">
    <property type="entry name" value="MetI-like"/>
    <property type="match status" value="2"/>
</dbReference>
<evidence type="ECO:0000256" key="1">
    <source>
        <dbReference type="ARBA" id="ARBA00004429"/>
    </source>
</evidence>
<keyword evidence="7 8" id="KW-0472">Membrane</keyword>
<evidence type="ECO:0000313" key="11">
    <source>
        <dbReference type="Proteomes" id="UP001165395"/>
    </source>
</evidence>
<feature type="transmembrane region" description="Helical" evidence="8">
    <location>
        <begin position="56"/>
        <end position="75"/>
    </location>
</feature>
<feature type="transmembrane region" description="Helical" evidence="8">
    <location>
        <begin position="359"/>
        <end position="382"/>
    </location>
</feature>
<evidence type="ECO:0000256" key="6">
    <source>
        <dbReference type="ARBA" id="ARBA00022989"/>
    </source>
</evidence>
<feature type="domain" description="ABC transmembrane type-1" evidence="9">
    <location>
        <begin position="52"/>
        <end position="258"/>
    </location>
</feature>
<comment type="subcellular location">
    <subcellularLocation>
        <location evidence="1">Cell inner membrane</location>
        <topology evidence="1">Multi-pass membrane protein</topology>
    </subcellularLocation>
    <subcellularLocation>
        <location evidence="8">Cell membrane</location>
        <topology evidence="8">Multi-pass membrane protein</topology>
    </subcellularLocation>
</comment>
<keyword evidence="6 8" id="KW-1133">Transmembrane helix</keyword>
<feature type="domain" description="ABC transmembrane type-1" evidence="9">
    <location>
        <begin position="322"/>
        <end position="523"/>
    </location>
</feature>
<proteinExistence type="inferred from homology"/>
<dbReference type="Proteomes" id="UP001165395">
    <property type="component" value="Unassembled WGS sequence"/>
</dbReference>
<dbReference type="InterPro" id="IPR000515">
    <property type="entry name" value="MetI-like"/>
</dbReference>
<gene>
    <name evidence="10" type="ORF">LIN78_03930</name>
</gene>
<feature type="transmembrane region" description="Helical" evidence="8">
    <location>
        <begin position="504"/>
        <end position="524"/>
    </location>
</feature>
<feature type="transmembrane region" description="Helical" evidence="8">
    <location>
        <begin position="448"/>
        <end position="469"/>
    </location>
</feature>
<comment type="similarity">
    <text evidence="8">Belongs to the binding-protein-dependent transport system permease family.</text>
</comment>
<evidence type="ECO:0000256" key="8">
    <source>
        <dbReference type="RuleBase" id="RU363032"/>
    </source>
</evidence>
<dbReference type="Gene3D" id="1.10.3720.10">
    <property type="entry name" value="MetI-like"/>
    <property type="match status" value="2"/>
</dbReference>
<evidence type="ECO:0000256" key="4">
    <source>
        <dbReference type="ARBA" id="ARBA00022519"/>
    </source>
</evidence>
<keyword evidence="2 8" id="KW-0813">Transport</keyword>
<feature type="transmembrane region" description="Helical" evidence="8">
    <location>
        <begin position="279"/>
        <end position="305"/>
    </location>
</feature>
<dbReference type="PANTHER" id="PTHR43357:SF3">
    <property type="entry name" value="FE(3+)-TRANSPORT SYSTEM PERMEASE PROTEIN FBPB 2"/>
    <property type="match status" value="1"/>
</dbReference>
<dbReference type="PROSITE" id="PS50928">
    <property type="entry name" value="ABC_TM1"/>
    <property type="match status" value="2"/>
</dbReference>
<evidence type="ECO:0000313" key="10">
    <source>
        <dbReference type="EMBL" id="MCB6182702.1"/>
    </source>
</evidence>
<accession>A0ABS8D3F0</accession>
<dbReference type="EMBL" id="JAJBZT010000002">
    <property type="protein sequence ID" value="MCB6182702.1"/>
    <property type="molecule type" value="Genomic_DNA"/>
</dbReference>
<feature type="transmembrane region" description="Helical" evidence="8">
    <location>
        <begin position="193"/>
        <end position="217"/>
    </location>
</feature>
<evidence type="ECO:0000256" key="2">
    <source>
        <dbReference type="ARBA" id="ARBA00022448"/>
    </source>
</evidence>
<evidence type="ECO:0000256" key="3">
    <source>
        <dbReference type="ARBA" id="ARBA00022475"/>
    </source>
</evidence>
<dbReference type="CDD" id="cd06261">
    <property type="entry name" value="TM_PBP2"/>
    <property type="match status" value="2"/>
</dbReference>
<name>A0ABS8D3F0_9NEIS</name>
<keyword evidence="5 8" id="KW-0812">Transmembrane</keyword>
<dbReference type="RefSeq" id="WP_227178706.1">
    <property type="nucleotide sequence ID" value="NZ_JAJBZT010000002.1"/>
</dbReference>